<dbReference type="InterPro" id="IPR010684">
    <property type="entry name" value="RNA_pol_II_trans_fac_SIII_A"/>
</dbReference>
<dbReference type="InterPro" id="IPR051870">
    <property type="entry name" value="Elongin-A_domain"/>
</dbReference>
<evidence type="ECO:0000256" key="1">
    <source>
        <dbReference type="SAM" id="MobiDB-lite"/>
    </source>
</evidence>
<gene>
    <name evidence="2" type="ORF">AAG570_002665</name>
</gene>
<proteinExistence type="predicted"/>
<feature type="region of interest" description="Disordered" evidence="1">
    <location>
        <begin position="507"/>
        <end position="541"/>
    </location>
</feature>
<feature type="compositionally biased region" description="Basic and acidic residues" evidence="1">
    <location>
        <begin position="128"/>
        <end position="153"/>
    </location>
</feature>
<organism evidence="2 3">
    <name type="scientific">Ranatra chinensis</name>
    <dbReference type="NCBI Taxonomy" id="642074"/>
    <lineage>
        <taxon>Eukaryota</taxon>
        <taxon>Metazoa</taxon>
        <taxon>Ecdysozoa</taxon>
        <taxon>Arthropoda</taxon>
        <taxon>Hexapoda</taxon>
        <taxon>Insecta</taxon>
        <taxon>Pterygota</taxon>
        <taxon>Neoptera</taxon>
        <taxon>Paraneoptera</taxon>
        <taxon>Hemiptera</taxon>
        <taxon>Heteroptera</taxon>
        <taxon>Panheteroptera</taxon>
        <taxon>Nepomorpha</taxon>
        <taxon>Nepidae</taxon>
        <taxon>Ranatrinae</taxon>
        <taxon>Ranatra</taxon>
    </lineage>
</organism>
<dbReference type="Pfam" id="PF06881">
    <property type="entry name" value="Elongin_A"/>
    <property type="match status" value="1"/>
</dbReference>
<keyword evidence="3" id="KW-1185">Reference proteome</keyword>
<sequence length="572" mass="63508">MERLSSGEEEEEDNDEGQEEASDSDNSDSDKNRDNEDEEASNSDSSEDRSRRNHRSKTSKKSSDRHRKSSEKSSSHHHHHNGKSSKSDRHKSSHHHHHKSSSSSKDRHKSRDESSKKKRSSSTEVGGDMEKLIKENEKKIKKEKVDKPIKKETSTGQSGKNTEKLLKAVKIEKNEDGSIDAGSGASFAEALMQMDTSSKSGKKKKKSASSPSTAAPSSTNNASSKTSKNSSSGVKALSSSSNSSSPSAADLTKMVSCLRAPDLLTKKVKLESLNLDISSTLPEISLNYKPLPHVPENTRRAKTSMTEEEAMSSIMTTKYQRTKVFSGNKTGVYASVPSLYSLCIQLLYENIDAVEYTGGVPYDILKPLLEKLNADQLYVLEHHNAYLIEDTDFLWQFHCKKDFRSETRQDMESWRDLYLRCMDERERKLKALTANITQSIAKSTPVRQAKLAYVDTIVKPPRNVARSQVQYTIHDIVYIARYGTGPGLTNNKHEILKKAAVGAHTPGITATDVVPPPPPSASHSSSSSHSSRTPTISKLERSIPNESVKSCGLTVCFRPHFEAKHKNIYLTK</sequence>
<protein>
    <recommendedName>
        <fullName evidence="4">Elongin-A</fullName>
    </recommendedName>
</protein>
<evidence type="ECO:0000313" key="2">
    <source>
        <dbReference type="EMBL" id="KAL1123589.1"/>
    </source>
</evidence>
<evidence type="ECO:0000313" key="3">
    <source>
        <dbReference type="Proteomes" id="UP001558652"/>
    </source>
</evidence>
<feature type="compositionally biased region" description="Low complexity" evidence="1">
    <location>
        <begin position="521"/>
        <end position="531"/>
    </location>
</feature>
<feature type="compositionally biased region" description="Basic residues" evidence="1">
    <location>
        <begin position="51"/>
        <end position="100"/>
    </location>
</feature>
<dbReference type="PANTHER" id="PTHR15141">
    <property type="entry name" value="TRANSCRIPTION ELONGATION FACTOR B POLYPEPTIDE 3"/>
    <property type="match status" value="1"/>
</dbReference>
<dbReference type="EMBL" id="JBFDAA010000012">
    <property type="protein sequence ID" value="KAL1123589.1"/>
    <property type="molecule type" value="Genomic_DNA"/>
</dbReference>
<feature type="compositionally biased region" description="Acidic residues" evidence="1">
    <location>
        <begin position="7"/>
        <end position="27"/>
    </location>
</feature>
<comment type="caution">
    <text evidence="2">The sequence shown here is derived from an EMBL/GenBank/DDBJ whole genome shotgun (WGS) entry which is preliminary data.</text>
</comment>
<dbReference type="PANTHER" id="PTHR15141:SF76">
    <property type="entry name" value="TRANSCRIPTION ELONGATION FACTOR B POLYPEPTIDE 3"/>
    <property type="match status" value="1"/>
</dbReference>
<evidence type="ECO:0008006" key="4">
    <source>
        <dbReference type="Google" id="ProtNLM"/>
    </source>
</evidence>
<reference evidence="2 3" key="1">
    <citation type="submission" date="2024-07" db="EMBL/GenBank/DDBJ databases">
        <title>Chromosome-level genome assembly of the water stick insect Ranatra chinensis (Heteroptera: Nepidae).</title>
        <authorList>
            <person name="Liu X."/>
        </authorList>
    </citation>
    <scope>NUCLEOTIDE SEQUENCE [LARGE SCALE GENOMIC DNA]</scope>
    <source>
        <strain evidence="2">Cailab_2021Rc</strain>
        <tissue evidence="2">Muscle</tissue>
    </source>
</reference>
<dbReference type="GO" id="GO:0006366">
    <property type="term" value="P:transcription by RNA polymerase II"/>
    <property type="evidence" value="ECO:0007669"/>
    <property type="project" value="UniProtKB-ARBA"/>
</dbReference>
<dbReference type="Proteomes" id="UP001558652">
    <property type="component" value="Unassembled WGS sequence"/>
</dbReference>
<feature type="region of interest" description="Disordered" evidence="1">
    <location>
        <begin position="195"/>
        <end position="248"/>
    </location>
</feature>
<name>A0ABD0YA99_9HEMI</name>
<dbReference type="AlphaFoldDB" id="A0ABD0YA99"/>
<accession>A0ABD0YA99</accession>
<feature type="region of interest" description="Disordered" evidence="1">
    <location>
        <begin position="1"/>
        <end position="163"/>
    </location>
</feature>
<dbReference type="Gene3D" id="6.10.250.3180">
    <property type="match status" value="1"/>
</dbReference>
<feature type="compositionally biased region" description="Low complexity" evidence="1">
    <location>
        <begin position="208"/>
        <end position="248"/>
    </location>
</feature>